<dbReference type="InterPro" id="IPR036895">
    <property type="entry name" value="Uracil-DNA_glycosylase-like_sf"/>
</dbReference>
<proteinExistence type="predicted"/>
<sequence>MYGVLVGPDVHWVSCKFQESTGDHNEINSCNNHYSIGLISEPIRGRTRFKLLGPTSWVSEIRGCMWAASDPESRLVTIYVTKKWVVAFVVQTSPSNQSETVITPTCTVKYRWKRPATASDSLARWGAVAYRNKRPLATWRSGVSIEVADRPPTTATAVETNLSLPQLNFGRVPVSVDPTLVLCGTTNLEYFFAHPETSRPSPKLASSGSIPASLSSHAKKGWELFTDAVLNAVLDRANDTGRGVVFFAWGLPSPGVKYVKWATFDDYARRVRRLYAKTVTMNPHCIYSSIYKQLIHIRPNVELFPNLTTLGNSREKASHWVNIKAPEIEVVLWNPVMNRLFLDAPLPYTTSNNFKESRSNPALSTKTSCTNTLMHSPHLPYASLIYVLTQELAIASPECERSGDAMTQYTQLLMLLADKYRGVFRALKIQHPLLCHDQAGLESFLRTVRMLADAGVGTLQLNLIVGWQELTREVQDMIELSKWTVLRHFRITSRRASPSWPWTAGNAL</sequence>
<name>A0AAD4GEB9_BOLED</name>
<evidence type="ECO:0000313" key="1">
    <source>
        <dbReference type="EMBL" id="KAF8438166.1"/>
    </source>
</evidence>
<keyword evidence="2" id="KW-1185">Reference proteome</keyword>
<dbReference type="AlphaFoldDB" id="A0AAD4GEB9"/>
<reference evidence="1" key="1">
    <citation type="submission" date="2019-10" db="EMBL/GenBank/DDBJ databases">
        <authorList>
            <consortium name="DOE Joint Genome Institute"/>
            <person name="Kuo A."/>
            <person name="Miyauchi S."/>
            <person name="Kiss E."/>
            <person name="Drula E."/>
            <person name="Kohler A."/>
            <person name="Sanchez-Garcia M."/>
            <person name="Andreopoulos B."/>
            <person name="Barry K.W."/>
            <person name="Bonito G."/>
            <person name="Buee M."/>
            <person name="Carver A."/>
            <person name="Chen C."/>
            <person name="Cichocki N."/>
            <person name="Clum A."/>
            <person name="Culley D."/>
            <person name="Crous P.W."/>
            <person name="Fauchery L."/>
            <person name="Girlanda M."/>
            <person name="Hayes R."/>
            <person name="Keri Z."/>
            <person name="LaButti K."/>
            <person name="Lipzen A."/>
            <person name="Lombard V."/>
            <person name="Magnuson J."/>
            <person name="Maillard F."/>
            <person name="Morin E."/>
            <person name="Murat C."/>
            <person name="Nolan M."/>
            <person name="Ohm R."/>
            <person name="Pangilinan J."/>
            <person name="Pereira M."/>
            <person name="Perotto S."/>
            <person name="Peter M."/>
            <person name="Riley R."/>
            <person name="Sitrit Y."/>
            <person name="Stielow B."/>
            <person name="Szollosi G."/>
            <person name="Zifcakova L."/>
            <person name="Stursova M."/>
            <person name="Spatafora J.W."/>
            <person name="Tedersoo L."/>
            <person name="Vaario L.-M."/>
            <person name="Yamada A."/>
            <person name="Yan M."/>
            <person name="Wang P."/>
            <person name="Xu J."/>
            <person name="Bruns T."/>
            <person name="Baldrian P."/>
            <person name="Vilgalys R."/>
            <person name="Henrissat B."/>
            <person name="Grigoriev I.V."/>
            <person name="Hibbett D."/>
            <person name="Nagy L.G."/>
            <person name="Martin F.M."/>
        </authorList>
    </citation>
    <scope>NUCLEOTIDE SEQUENCE</scope>
    <source>
        <strain evidence="1">BED1</strain>
    </source>
</reference>
<accession>A0AAD4GEB9</accession>
<organism evidence="1 2">
    <name type="scientific">Boletus edulis BED1</name>
    <dbReference type="NCBI Taxonomy" id="1328754"/>
    <lineage>
        <taxon>Eukaryota</taxon>
        <taxon>Fungi</taxon>
        <taxon>Dikarya</taxon>
        <taxon>Basidiomycota</taxon>
        <taxon>Agaricomycotina</taxon>
        <taxon>Agaricomycetes</taxon>
        <taxon>Agaricomycetidae</taxon>
        <taxon>Boletales</taxon>
        <taxon>Boletineae</taxon>
        <taxon>Boletaceae</taxon>
        <taxon>Boletoideae</taxon>
        <taxon>Boletus</taxon>
    </lineage>
</organism>
<gene>
    <name evidence="1" type="ORF">L210DRAFT_3631523</name>
</gene>
<dbReference type="SUPFAM" id="SSF52141">
    <property type="entry name" value="Uracil-DNA glycosylase-like"/>
    <property type="match status" value="1"/>
</dbReference>
<dbReference type="EMBL" id="WHUW01000017">
    <property type="protein sequence ID" value="KAF8438166.1"/>
    <property type="molecule type" value="Genomic_DNA"/>
</dbReference>
<comment type="caution">
    <text evidence="1">The sequence shown here is derived from an EMBL/GenBank/DDBJ whole genome shotgun (WGS) entry which is preliminary data.</text>
</comment>
<dbReference type="Proteomes" id="UP001194468">
    <property type="component" value="Unassembled WGS sequence"/>
</dbReference>
<protein>
    <submittedName>
        <fullName evidence="1">Uncharacterized protein</fullName>
    </submittedName>
</protein>
<evidence type="ECO:0000313" key="2">
    <source>
        <dbReference type="Proteomes" id="UP001194468"/>
    </source>
</evidence>
<reference evidence="1" key="2">
    <citation type="journal article" date="2020" name="Nat. Commun.">
        <title>Large-scale genome sequencing of mycorrhizal fungi provides insights into the early evolution of symbiotic traits.</title>
        <authorList>
            <person name="Miyauchi S."/>
            <person name="Kiss E."/>
            <person name="Kuo A."/>
            <person name="Drula E."/>
            <person name="Kohler A."/>
            <person name="Sanchez-Garcia M."/>
            <person name="Morin E."/>
            <person name="Andreopoulos B."/>
            <person name="Barry K.W."/>
            <person name="Bonito G."/>
            <person name="Buee M."/>
            <person name="Carver A."/>
            <person name="Chen C."/>
            <person name="Cichocki N."/>
            <person name="Clum A."/>
            <person name="Culley D."/>
            <person name="Crous P.W."/>
            <person name="Fauchery L."/>
            <person name="Girlanda M."/>
            <person name="Hayes R.D."/>
            <person name="Keri Z."/>
            <person name="LaButti K."/>
            <person name="Lipzen A."/>
            <person name="Lombard V."/>
            <person name="Magnuson J."/>
            <person name="Maillard F."/>
            <person name="Murat C."/>
            <person name="Nolan M."/>
            <person name="Ohm R.A."/>
            <person name="Pangilinan J."/>
            <person name="Pereira M.F."/>
            <person name="Perotto S."/>
            <person name="Peter M."/>
            <person name="Pfister S."/>
            <person name="Riley R."/>
            <person name="Sitrit Y."/>
            <person name="Stielow J.B."/>
            <person name="Szollosi G."/>
            <person name="Zifcakova L."/>
            <person name="Stursova M."/>
            <person name="Spatafora J.W."/>
            <person name="Tedersoo L."/>
            <person name="Vaario L.M."/>
            <person name="Yamada A."/>
            <person name="Yan M."/>
            <person name="Wang P."/>
            <person name="Xu J."/>
            <person name="Bruns T."/>
            <person name="Baldrian P."/>
            <person name="Vilgalys R."/>
            <person name="Dunand C."/>
            <person name="Henrissat B."/>
            <person name="Grigoriev I.V."/>
            <person name="Hibbett D."/>
            <person name="Nagy L.G."/>
            <person name="Martin F.M."/>
        </authorList>
    </citation>
    <scope>NUCLEOTIDE SEQUENCE</scope>
    <source>
        <strain evidence="1">BED1</strain>
    </source>
</reference>